<accession>A0A183P2Z8</accession>
<dbReference type="EMBL" id="UZAL01029144">
    <property type="protein sequence ID" value="VDP46231.1"/>
    <property type="molecule type" value="Genomic_DNA"/>
</dbReference>
<gene>
    <name evidence="1" type="ORF">SMTD_LOCUS8734</name>
</gene>
<keyword evidence="2" id="KW-1185">Reference proteome</keyword>
<dbReference type="AlphaFoldDB" id="A0A183P2Z8"/>
<sequence>MNVLRSDAEVKVRTGKAMVAFPTIEGHVELRSTVCQPISKSEFSMRTSRQFFYTELKLGELPQPSSNTYKY</sequence>
<evidence type="ECO:0000313" key="2">
    <source>
        <dbReference type="Proteomes" id="UP000269396"/>
    </source>
</evidence>
<organism evidence="1 2">
    <name type="scientific">Schistosoma mattheei</name>
    <dbReference type="NCBI Taxonomy" id="31246"/>
    <lineage>
        <taxon>Eukaryota</taxon>
        <taxon>Metazoa</taxon>
        <taxon>Spiralia</taxon>
        <taxon>Lophotrochozoa</taxon>
        <taxon>Platyhelminthes</taxon>
        <taxon>Trematoda</taxon>
        <taxon>Digenea</taxon>
        <taxon>Strigeidida</taxon>
        <taxon>Schistosomatoidea</taxon>
        <taxon>Schistosomatidae</taxon>
        <taxon>Schistosoma</taxon>
    </lineage>
</organism>
<reference evidence="1 2" key="1">
    <citation type="submission" date="2018-11" db="EMBL/GenBank/DDBJ databases">
        <authorList>
            <consortium name="Pathogen Informatics"/>
        </authorList>
    </citation>
    <scope>NUCLEOTIDE SEQUENCE [LARGE SCALE GENOMIC DNA]</scope>
    <source>
        <strain>Denwood</strain>
        <strain evidence="2">Zambia</strain>
    </source>
</reference>
<protein>
    <submittedName>
        <fullName evidence="1">Uncharacterized protein</fullName>
    </submittedName>
</protein>
<name>A0A183P2Z8_9TREM</name>
<evidence type="ECO:0000313" key="1">
    <source>
        <dbReference type="EMBL" id="VDP46231.1"/>
    </source>
</evidence>
<dbReference type="Proteomes" id="UP000269396">
    <property type="component" value="Unassembled WGS sequence"/>
</dbReference>
<proteinExistence type="predicted"/>